<evidence type="ECO:0000259" key="13">
    <source>
        <dbReference type="PROSITE" id="PS51352"/>
    </source>
</evidence>
<keyword evidence="5" id="KW-0049">Antioxidant</keyword>
<dbReference type="PANTHER" id="PTHR42801">
    <property type="entry name" value="THIOREDOXIN-DEPENDENT PEROXIDE REDUCTASE"/>
    <property type="match status" value="1"/>
</dbReference>
<dbReference type="GO" id="GO:0034599">
    <property type="term" value="P:cellular response to oxidative stress"/>
    <property type="evidence" value="ECO:0007669"/>
    <property type="project" value="TreeGrafter"/>
</dbReference>
<dbReference type="Proteomes" id="UP000316253">
    <property type="component" value="Unassembled WGS sequence"/>
</dbReference>
<evidence type="ECO:0000256" key="3">
    <source>
        <dbReference type="ARBA" id="ARBA00013017"/>
    </source>
</evidence>
<evidence type="ECO:0000256" key="1">
    <source>
        <dbReference type="ARBA" id="ARBA00003330"/>
    </source>
</evidence>
<sequence>MLDVGSVAPSFTLFDQDNQAVSLEEFRDKQNVVIYFYPKDNTPGCTLEAQEFSNSIAEYRALETTVLGISRDSVGSHQKFCSLLGLKVRLLSDPEHQVIEAYGAWQLKKMMGKEFMGIVRSTFLIDKEGIIRQVWPKVTPAGHALAVLEAIKKLNTP</sequence>
<comment type="subunit">
    <text evidence="2">Monomer.</text>
</comment>
<dbReference type="GO" id="GO:0045454">
    <property type="term" value="P:cell redox homeostasis"/>
    <property type="evidence" value="ECO:0007669"/>
    <property type="project" value="TreeGrafter"/>
</dbReference>
<dbReference type="CDD" id="cd03017">
    <property type="entry name" value="PRX_BCP"/>
    <property type="match status" value="1"/>
</dbReference>
<dbReference type="PIRSF" id="PIRSF000239">
    <property type="entry name" value="AHPC"/>
    <property type="match status" value="1"/>
</dbReference>
<dbReference type="SUPFAM" id="SSF52833">
    <property type="entry name" value="Thioredoxin-like"/>
    <property type="match status" value="1"/>
</dbReference>
<dbReference type="InterPro" id="IPR024706">
    <property type="entry name" value="Peroxiredoxin_AhpC-typ"/>
</dbReference>
<dbReference type="Pfam" id="PF00578">
    <property type="entry name" value="AhpC-TSA"/>
    <property type="match status" value="1"/>
</dbReference>
<dbReference type="NCBIfam" id="NF006960">
    <property type="entry name" value="PRK09437.1"/>
    <property type="match status" value="1"/>
</dbReference>
<dbReference type="GO" id="GO:0005737">
    <property type="term" value="C:cytoplasm"/>
    <property type="evidence" value="ECO:0007669"/>
    <property type="project" value="TreeGrafter"/>
</dbReference>
<evidence type="ECO:0000256" key="5">
    <source>
        <dbReference type="ARBA" id="ARBA00022862"/>
    </source>
</evidence>
<keyword evidence="7" id="KW-1015">Disulfide bond</keyword>
<dbReference type="InterPro" id="IPR036249">
    <property type="entry name" value="Thioredoxin-like_sf"/>
</dbReference>
<comment type="caution">
    <text evidence="14">The sequence shown here is derived from an EMBL/GenBank/DDBJ whole genome shotgun (WGS) entry which is preliminary data.</text>
</comment>
<dbReference type="FunFam" id="3.40.30.10:FF:000007">
    <property type="entry name" value="Thioredoxin-dependent thiol peroxidase"/>
    <property type="match status" value="1"/>
</dbReference>
<evidence type="ECO:0000256" key="6">
    <source>
        <dbReference type="ARBA" id="ARBA00023002"/>
    </source>
</evidence>
<dbReference type="Gene3D" id="3.40.30.10">
    <property type="entry name" value="Glutaredoxin"/>
    <property type="match status" value="1"/>
</dbReference>
<evidence type="ECO:0000256" key="10">
    <source>
        <dbReference type="ARBA" id="ARBA00038489"/>
    </source>
</evidence>
<evidence type="ECO:0000256" key="8">
    <source>
        <dbReference type="ARBA" id="ARBA00023284"/>
    </source>
</evidence>
<comment type="similarity">
    <text evidence="10">Belongs to the peroxiredoxin family. BCP/PrxQ subfamily.</text>
</comment>
<dbReference type="PANTHER" id="PTHR42801:SF4">
    <property type="entry name" value="AHPC_TSA FAMILY PROTEIN"/>
    <property type="match status" value="1"/>
</dbReference>
<evidence type="ECO:0000256" key="12">
    <source>
        <dbReference type="PIRSR" id="PIRSR000239-1"/>
    </source>
</evidence>
<dbReference type="EC" id="1.11.1.24" evidence="3"/>
<gene>
    <name evidence="14" type="ORF">CEO22_16</name>
</gene>
<organism evidence="14 15">
    <name type="scientific">Candidatus Berkelbacteria bacterium Gr01-1014_85</name>
    <dbReference type="NCBI Taxonomy" id="2017150"/>
    <lineage>
        <taxon>Bacteria</taxon>
        <taxon>Candidatus Berkelbacteria</taxon>
    </lineage>
</organism>
<keyword evidence="6" id="KW-0560">Oxidoreductase</keyword>
<keyword evidence="4" id="KW-0575">Peroxidase</keyword>
<dbReference type="GO" id="GO:0008379">
    <property type="term" value="F:thioredoxin peroxidase activity"/>
    <property type="evidence" value="ECO:0007669"/>
    <property type="project" value="TreeGrafter"/>
</dbReference>
<proteinExistence type="inferred from homology"/>
<feature type="active site" description="Cysteine sulfenic acid (-SOH) intermediate; for peroxidase activity" evidence="12">
    <location>
        <position position="45"/>
    </location>
</feature>
<reference evidence="14 15" key="1">
    <citation type="submission" date="2017-08" db="EMBL/GenBank/DDBJ databases">
        <title>Mechanisms for carbon and nitrogen cycling indicate functional differentiation within the Candidate Phyla Radiation.</title>
        <authorList>
            <person name="Danczak R.E."/>
            <person name="Johnston M.D."/>
            <person name="Kenah C."/>
            <person name="Slattery M."/>
            <person name="Wrighton K.C."/>
            <person name="Wilkins M.J."/>
        </authorList>
    </citation>
    <scope>NUCLEOTIDE SEQUENCE [LARGE SCALE GENOMIC DNA]</scope>
    <source>
        <strain evidence="14">Gr01-1014_85</strain>
    </source>
</reference>
<comment type="function">
    <text evidence="1">Thiol-specific peroxidase that catalyzes the reduction of hydrogen peroxide and organic hydroperoxides to water and alcohols, respectively. Plays a role in cell protection against oxidative stress by detoxifying peroxides and as sensor of hydrogen peroxide-mediated signaling events.</text>
</comment>
<evidence type="ECO:0000256" key="7">
    <source>
        <dbReference type="ARBA" id="ARBA00023157"/>
    </source>
</evidence>
<dbReference type="PROSITE" id="PS51352">
    <property type="entry name" value="THIOREDOXIN_2"/>
    <property type="match status" value="1"/>
</dbReference>
<evidence type="ECO:0000256" key="11">
    <source>
        <dbReference type="ARBA" id="ARBA00049091"/>
    </source>
</evidence>
<dbReference type="InterPro" id="IPR000866">
    <property type="entry name" value="AhpC/TSA"/>
</dbReference>
<protein>
    <recommendedName>
        <fullName evidence="3">thioredoxin-dependent peroxiredoxin</fullName>
        <ecNumber evidence="3">1.11.1.24</ecNumber>
    </recommendedName>
    <alternativeName>
        <fullName evidence="9">Thioredoxin peroxidase</fullName>
    </alternativeName>
</protein>
<accession>A0A554JE99</accession>
<dbReference type="InterPro" id="IPR013766">
    <property type="entry name" value="Thioredoxin_domain"/>
</dbReference>
<dbReference type="InterPro" id="IPR050924">
    <property type="entry name" value="Peroxiredoxin_BCP/PrxQ"/>
</dbReference>
<evidence type="ECO:0000256" key="2">
    <source>
        <dbReference type="ARBA" id="ARBA00011245"/>
    </source>
</evidence>
<feature type="domain" description="Thioredoxin" evidence="13">
    <location>
        <begin position="2"/>
        <end position="153"/>
    </location>
</feature>
<evidence type="ECO:0000313" key="15">
    <source>
        <dbReference type="Proteomes" id="UP000316253"/>
    </source>
</evidence>
<evidence type="ECO:0000256" key="4">
    <source>
        <dbReference type="ARBA" id="ARBA00022559"/>
    </source>
</evidence>
<name>A0A554JE99_9BACT</name>
<keyword evidence="8" id="KW-0676">Redox-active center</keyword>
<dbReference type="AlphaFoldDB" id="A0A554JE99"/>
<dbReference type="EMBL" id="VMFD01000001">
    <property type="protein sequence ID" value="TSC66610.1"/>
    <property type="molecule type" value="Genomic_DNA"/>
</dbReference>
<evidence type="ECO:0000256" key="9">
    <source>
        <dbReference type="ARBA" id="ARBA00032824"/>
    </source>
</evidence>
<comment type="catalytic activity">
    <reaction evidence="11">
        <text>a hydroperoxide + [thioredoxin]-dithiol = an alcohol + [thioredoxin]-disulfide + H2O</text>
        <dbReference type="Rhea" id="RHEA:62620"/>
        <dbReference type="Rhea" id="RHEA-COMP:10698"/>
        <dbReference type="Rhea" id="RHEA-COMP:10700"/>
        <dbReference type="ChEBI" id="CHEBI:15377"/>
        <dbReference type="ChEBI" id="CHEBI:29950"/>
        <dbReference type="ChEBI" id="CHEBI:30879"/>
        <dbReference type="ChEBI" id="CHEBI:35924"/>
        <dbReference type="ChEBI" id="CHEBI:50058"/>
        <dbReference type="EC" id="1.11.1.24"/>
    </reaction>
</comment>
<evidence type="ECO:0000313" key="14">
    <source>
        <dbReference type="EMBL" id="TSC66610.1"/>
    </source>
</evidence>